<dbReference type="GO" id="GO:0050660">
    <property type="term" value="F:flavin adenine dinucleotide binding"/>
    <property type="evidence" value="ECO:0007669"/>
    <property type="project" value="InterPro"/>
</dbReference>
<reference evidence="8 9" key="1">
    <citation type="submission" date="2016-11" db="EMBL/GenBank/DDBJ databases">
        <authorList>
            <person name="Jaros S."/>
            <person name="Januszkiewicz K."/>
            <person name="Wedrychowicz H."/>
        </authorList>
    </citation>
    <scope>NUCLEOTIDE SEQUENCE [LARGE SCALE GENOMIC DNA]</scope>
    <source>
        <strain evidence="8 9">CGMCC 4.2025</strain>
    </source>
</reference>
<comment type="cofactor">
    <cofactor evidence="1 5">
        <name>FAD</name>
        <dbReference type="ChEBI" id="CHEBI:57692"/>
    </cofactor>
</comment>
<evidence type="ECO:0000313" key="8">
    <source>
        <dbReference type="EMBL" id="SHM85429.1"/>
    </source>
</evidence>
<organism evidence="8 9">
    <name type="scientific">Actinacidiphila paucisporea</name>
    <dbReference type="NCBI Taxonomy" id="310782"/>
    <lineage>
        <taxon>Bacteria</taxon>
        <taxon>Bacillati</taxon>
        <taxon>Actinomycetota</taxon>
        <taxon>Actinomycetes</taxon>
        <taxon>Kitasatosporales</taxon>
        <taxon>Streptomycetaceae</taxon>
        <taxon>Actinacidiphila</taxon>
    </lineage>
</organism>
<dbReference type="PANTHER" id="PTHR43884">
    <property type="entry name" value="ACYL-COA DEHYDROGENASE"/>
    <property type="match status" value="1"/>
</dbReference>
<dbReference type="Pfam" id="PF02770">
    <property type="entry name" value="Acyl-CoA_dh_M"/>
    <property type="match status" value="1"/>
</dbReference>
<gene>
    <name evidence="8" type="ORF">SAMN05216499_11584</name>
</gene>
<evidence type="ECO:0000313" key="9">
    <source>
        <dbReference type="Proteomes" id="UP000184111"/>
    </source>
</evidence>
<dbReference type="GO" id="GO:0005886">
    <property type="term" value="C:plasma membrane"/>
    <property type="evidence" value="ECO:0007669"/>
    <property type="project" value="TreeGrafter"/>
</dbReference>
<feature type="domain" description="Acyl-CoA dehydrogenase/oxidase C-terminal" evidence="6">
    <location>
        <begin position="267"/>
        <end position="401"/>
    </location>
</feature>
<keyword evidence="9" id="KW-1185">Reference proteome</keyword>
<evidence type="ECO:0000259" key="6">
    <source>
        <dbReference type="Pfam" id="PF00441"/>
    </source>
</evidence>
<evidence type="ECO:0000256" key="5">
    <source>
        <dbReference type="RuleBase" id="RU362125"/>
    </source>
</evidence>
<sequence length="440" mass="45800">MSDTGGLAAPPAVTYPTAYAPPAAPLAGTDLDPPLRALDRHCRELSEGMREAGAAVDRDPDAIAGLLHLPAVGFQAQGSLPPEYRDTVAHPAEPVQASASSLGWAVTAERLAYGDAGVLLACPGPSLSGLAVEALADDTQRAAYYERVTSAPTWTFFGLTEPRKGSAAMELETSLAPGDGDGELVLDGEKRYVGTAARAQTGVVFCRRAPGPWGIEAVLLDTAQPGFKAELLPMVGLRGARISHIRLTGLRVRPEQVLGRHRPPSRRGLYGALHVLYRGRPGIAGMALGVTQAVCDYTAAQRPAMPAAARSRLDGVLDRAAALRRLVHTVAGEIDRGVVDVPRIGAVKSRAAALAEETTLLAAELLGPASLIEHPWLEKAYRDVRAFEYMEGTGAVHRLSVFHGLVKGGLLGGGQAPAGTGQPYVPTAGVSAGAGARGAR</sequence>
<keyword evidence="5" id="KW-0560">Oxidoreductase</keyword>
<dbReference type="AlphaFoldDB" id="A0A1M7M426"/>
<dbReference type="STRING" id="310782.SAMN05216499_11584"/>
<evidence type="ECO:0000256" key="1">
    <source>
        <dbReference type="ARBA" id="ARBA00001974"/>
    </source>
</evidence>
<protein>
    <submittedName>
        <fullName evidence="8">Acyl-CoA dehydrogenase</fullName>
    </submittedName>
</protein>
<dbReference type="InterPro" id="IPR036250">
    <property type="entry name" value="AcylCo_DH-like_C"/>
</dbReference>
<dbReference type="InterPro" id="IPR006091">
    <property type="entry name" value="Acyl-CoA_Oxase/DH_mid-dom"/>
</dbReference>
<dbReference type="PANTHER" id="PTHR43884:SF19">
    <property type="entry name" value="ACYL-COA DEHYDROGENASE FADE4-RELATED"/>
    <property type="match status" value="1"/>
</dbReference>
<dbReference type="InterPro" id="IPR046373">
    <property type="entry name" value="Acyl-CoA_Oxase/DH_mid-dom_sf"/>
</dbReference>
<keyword evidence="4 5" id="KW-0274">FAD</keyword>
<evidence type="ECO:0000256" key="4">
    <source>
        <dbReference type="ARBA" id="ARBA00022827"/>
    </source>
</evidence>
<evidence type="ECO:0000256" key="2">
    <source>
        <dbReference type="ARBA" id="ARBA00009347"/>
    </source>
</evidence>
<dbReference type="OrthoDB" id="3458133at2"/>
<dbReference type="CDD" id="cd00567">
    <property type="entry name" value="ACAD"/>
    <property type="match status" value="1"/>
</dbReference>
<evidence type="ECO:0000256" key="3">
    <source>
        <dbReference type="ARBA" id="ARBA00022630"/>
    </source>
</evidence>
<dbReference type="Gene3D" id="2.40.110.10">
    <property type="entry name" value="Butyryl-CoA Dehydrogenase, subunit A, domain 2"/>
    <property type="match status" value="1"/>
</dbReference>
<proteinExistence type="inferred from homology"/>
<keyword evidence="3 5" id="KW-0285">Flavoprotein</keyword>
<accession>A0A1M7M426</accession>
<dbReference type="SUPFAM" id="SSF56645">
    <property type="entry name" value="Acyl-CoA dehydrogenase NM domain-like"/>
    <property type="match status" value="1"/>
</dbReference>
<dbReference type="EMBL" id="FRBI01000015">
    <property type="protein sequence ID" value="SHM85429.1"/>
    <property type="molecule type" value="Genomic_DNA"/>
</dbReference>
<comment type="similarity">
    <text evidence="2 5">Belongs to the acyl-CoA dehydrogenase family.</text>
</comment>
<dbReference type="InterPro" id="IPR037069">
    <property type="entry name" value="AcylCoA_DH/ox_N_sf"/>
</dbReference>
<dbReference type="Proteomes" id="UP000184111">
    <property type="component" value="Unassembled WGS sequence"/>
</dbReference>
<dbReference type="InterPro" id="IPR009075">
    <property type="entry name" value="AcylCo_DH/oxidase_C"/>
</dbReference>
<dbReference type="Pfam" id="PF00441">
    <property type="entry name" value="Acyl-CoA_dh_1"/>
    <property type="match status" value="1"/>
</dbReference>
<feature type="domain" description="Acyl-CoA oxidase/dehydrogenase middle" evidence="7">
    <location>
        <begin position="157"/>
        <end position="248"/>
    </location>
</feature>
<dbReference type="RefSeq" id="WP_073500722.1">
    <property type="nucleotide sequence ID" value="NZ_FRBI01000015.1"/>
</dbReference>
<dbReference type="InterPro" id="IPR009100">
    <property type="entry name" value="AcylCoA_DH/oxidase_NM_dom_sf"/>
</dbReference>
<name>A0A1M7M426_9ACTN</name>
<dbReference type="GO" id="GO:0003995">
    <property type="term" value="F:acyl-CoA dehydrogenase activity"/>
    <property type="evidence" value="ECO:0007669"/>
    <property type="project" value="TreeGrafter"/>
</dbReference>
<dbReference type="SUPFAM" id="SSF47203">
    <property type="entry name" value="Acyl-CoA dehydrogenase C-terminal domain-like"/>
    <property type="match status" value="1"/>
</dbReference>
<dbReference type="Gene3D" id="1.20.140.10">
    <property type="entry name" value="Butyryl-CoA Dehydrogenase, subunit A, domain 3"/>
    <property type="match status" value="1"/>
</dbReference>
<dbReference type="Gene3D" id="1.10.540.10">
    <property type="entry name" value="Acyl-CoA dehydrogenase/oxidase, N-terminal domain"/>
    <property type="match status" value="1"/>
</dbReference>
<evidence type="ECO:0000259" key="7">
    <source>
        <dbReference type="Pfam" id="PF02770"/>
    </source>
</evidence>